<dbReference type="RefSeq" id="WP_087455108.1">
    <property type="nucleotide sequence ID" value="NZ_CP021434.1"/>
</dbReference>
<feature type="binding site" evidence="17">
    <location>
        <position position="318"/>
    </location>
    <ligand>
        <name>Mg(2+)</name>
        <dbReference type="ChEBI" id="CHEBI:18420"/>
    </ligand>
</feature>
<keyword evidence="10 16" id="KW-0521">NADP</keyword>
<feature type="binding site" evidence="15">
    <location>
        <position position="117"/>
    </location>
    <ligand>
        <name>D-threo-isocitrate</name>
        <dbReference type="ChEBI" id="CHEBI:15562"/>
    </ligand>
</feature>
<keyword evidence="8 20" id="KW-0479">Metal-binding</keyword>
<feature type="binding site" evidence="16">
    <location>
        <begin position="352"/>
        <end position="358"/>
    </location>
    <ligand>
        <name>NADP(+)</name>
        <dbReference type="ChEBI" id="CHEBI:58349"/>
    </ligand>
</feature>
<dbReference type="EMBL" id="CP021434">
    <property type="protein sequence ID" value="ARU59720.1"/>
    <property type="molecule type" value="Genomic_DNA"/>
</dbReference>
<dbReference type="GO" id="GO:0000287">
    <property type="term" value="F:magnesium ion binding"/>
    <property type="evidence" value="ECO:0007669"/>
    <property type="project" value="InterPro"/>
</dbReference>
<dbReference type="OrthoDB" id="9806254at2"/>
<evidence type="ECO:0000256" key="2">
    <source>
        <dbReference type="ARBA" id="ARBA00007769"/>
    </source>
</evidence>
<evidence type="ECO:0000256" key="16">
    <source>
        <dbReference type="PIRSR" id="PIRSR604439-2"/>
    </source>
</evidence>
<comment type="cofactor">
    <cofactor evidence="1">
        <name>Mn(2+)</name>
        <dbReference type="ChEBI" id="CHEBI:29035"/>
    </cofactor>
</comment>
<feature type="binding site" evidence="15">
    <location>
        <position position="127"/>
    </location>
    <ligand>
        <name>D-threo-isocitrate</name>
        <dbReference type="ChEBI" id="CHEBI:15562"/>
    </ligand>
</feature>
<dbReference type="InterPro" id="IPR024084">
    <property type="entry name" value="IsoPropMal-DH-like_dom"/>
</dbReference>
<feature type="domain" description="Isopropylmalate dehydrogenase-like" evidence="21">
    <location>
        <begin position="28"/>
        <end position="425"/>
    </location>
</feature>
<evidence type="ECO:0000256" key="1">
    <source>
        <dbReference type="ARBA" id="ARBA00001936"/>
    </source>
</evidence>
<feature type="binding site" evidence="16">
    <location>
        <position position="404"/>
    </location>
    <ligand>
        <name>NADP(+)</name>
        <dbReference type="ChEBI" id="CHEBI:58349"/>
    </ligand>
</feature>
<dbReference type="AlphaFoldDB" id="A0A1Y0IHG7"/>
<evidence type="ECO:0000256" key="9">
    <source>
        <dbReference type="ARBA" id="ARBA00022842"/>
    </source>
</evidence>
<dbReference type="PANTHER" id="PTHR43504">
    <property type="entry name" value="ISOCITRATE DEHYDROGENASE [NADP]"/>
    <property type="match status" value="1"/>
</dbReference>
<dbReference type="PANTHER" id="PTHR43504:SF1">
    <property type="entry name" value="ISOCITRATE DEHYDROGENASE [NADP]"/>
    <property type="match status" value="1"/>
</dbReference>
<feature type="binding site" evidence="16">
    <location>
        <position position="408"/>
    </location>
    <ligand>
        <name>NADP(+)</name>
        <dbReference type="ChEBI" id="CHEBI:58349"/>
    </ligand>
</feature>
<evidence type="ECO:0000256" key="7">
    <source>
        <dbReference type="ARBA" id="ARBA00022532"/>
    </source>
</evidence>
<evidence type="ECO:0000256" key="8">
    <source>
        <dbReference type="ARBA" id="ARBA00022723"/>
    </source>
</evidence>
<feature type="binding site" evidence="15">
    <location>
        <position position="151"/>
    </location>
    <ligand>
        <name>D-threo-isocitrate</name>
        <dbReference type="ChEBI" id="CHEBI:15562"/>
    </ligand>
</feature>
<reference evidence="23" key="1">
    <citation type="submission" date="2017-05" db="EMBL/GenBank/DDBJ databases">
        <authorList>
            <person name="Sung H."/>
        </authorList>
    </citation>
    <scope>NUCLEOTIDE SEQUENCE [LARGE SCALE GENOMIC DNA]</scope>
    <source>
        <strain evidence="23">AR23208</strain>
    </source>
</reference>
<dbReference type="Proteomes" id="UP000195437">
    <property type="component" value="Chromosome"/>
</dbReference>
<dbReference type="NCBIfam" id="TIGR00183">
    <property type="entry name" value="prok_nadp_idh"/>
    <property type="match status" value="1"/>
</dbReference>
<evidence type="ECO:0000259" key="21">
    <source>
        <dbReference type="SMART" id="SM01329"/>
    </source>
</evidence>
<dbReference type="Pfam" id="PF00180">
    <property type="entry name" value="Iso_dh"/>
    <property type="match status" value="1"/>
</dbReference>
<dbReference type="Gene3D" id="3.40.718.10">
    <property type="entry name" value="Isopropylmalate Dehydrogenase"/>
    <property type="match status" value="1"/>
</dbReference>
<feature type="site" description="Critical for catalysis" evidence="18">
    <location>
        <position position="158"/>
    </location>
</feature>
<keyword evidence="7 20" id="KW-0816">Tricarboxylic acid cycle</keyword>
<feature type="binding site" evidence="15">
    <location>
        <position position="111"/>
    </location>
    <ligand>
        <name>D-threo-isocitrate</name>
        <dbReference type="ChEBI" id="CHEBI:15562"/>
    </ligand>
</feature>
<name>A0A1Y0IHG7_9BACL</name>
<feature type="modified residue" description="N6-acetyllysine" evidence="19">
    <location>
        <position position="140"/>
    </location>
</feature>
<organism evidence="22 23">
    <name type="scientific">Tumebacillus avium</name>
    <dbReference type="NCBI Taxonomy" id="1903704"/>
    <lineage>
        <taxon>Bacteria</taxon>
        <taxon>Bacillati</taxon>
        <taxon>Bacillota</taxon>
        <taxon>Bacilli</taxon>
        <taxon>Bacillales</taxon>
        <taxon>Alicyclobacillaceae</taxon>
        <taxon>Tumebacillus</taxon>
    </lineage>
</organism>
<dbReference type="GO" id="GO:0006097">
    <property type="term" value="P:glyoxylate cycle"/>
    <property type="evidence" value="ECO:0007669"/>
    <property type="project" value="UniProtKB-KW"/>
</dbReference>
<evidence type="ECO:0000313" key="22">
    <source>
        <dbReference type="EMBL" id="ARU59720.1"/>
    </source>
</evidence>
<keyword evidence="9 17" id="KW-0460">Magnesium</keyword>
<dbReference type="SMART" id="SM01329">
    <property type="entry name" value="Iso_dh"/>
    <property type="match status" value="1"/>
</dbReference>
<keyword evidence="12 17" id="KW-0464">Manganese</keyword>
<dbReference type="GO" id="GO:0051287">
    <property type="term" value="F:NAD binding"/>
    <property type="evidence" value="ECO:0007669"/>
    <property type="project" value="InterPro"/>
</dbReference>
<evidence type="ECO:0000256" key="14">
    <source>
        <dbReference type="ARBA" id="ARBA00046127"/>
    </source>
</evidence>
<evidence type="ECO:0000256" key="17">
    <source>
        <dbReference type="PIRSR" id="PIRSR604439-3"/>
    </source>
</evidence>
<proteinExistence type="inferred from homology"/>
<feature type="binding site" evidence="16">
    <location>
        <position position="102"/>
    </location>
    <ligand>
        <name>NADP(+)</name>
        <dbReference type="ChEBI" id="CHEBI:58349"/>
    </ligand>
</feature>
<comment type="subunit">
    <text evidence="3">Homodimer.</text>
</comment>
<dbReference type="InterPro" id="IPR019818">
    <property type="entry name" value="IsoCit/isopropylmalate_DH_CS"/>
</dbReference>
<evidence type="ECO:0000256" key="18">
    <source>
        <dbReference type="PIRSR" id="PIRSR604439-4"/>
    </source>
</evidence>
<feature type="modified residue" description="Phosphoserine" evidence="19">
    <location>
        <position position="111"/>
    </location>
</feature>
<evidence type="ECO:0000256" key="13">
    <source>
        <dbReference type="ARBA" id="ARBA00023554"/>
    </source>
</evidence>
<comment type="catalytic activity">
    <reaction evidence="13">
        <text>D-threo-isocitrate + NADP(+) = 2-oxoglutarate + CO2 + NADPH</text>
        <dbReference type="Rhea" id="RHEA:19629"/>
        <dbReference type="ChEBI" id="CHEBI:15562"/>
        <dbReference type="ChEBI" id="CHEBI:16526"/>
        <dbReference type="ChEBI" id="CHEBI:16810"/>
        <dbReference type="ChEBI" id="CHEBI:57783"/>
        <dbReference type="ChEBI" id="CHEBI:58349"/>
        <dbReference type="EC" id="1.1.1.42"/>
    </reaction>
</comment>
<dbReference type="InterPro" id="IPR004439">
    <property type="entry name" value="Isocitrate_DH_NADP_dimer_prok"/>
</dbReference>
<keyword evidence="23" id="KW-1185">Reference proteome</keyword>
<dbReference type="GO" id="GO:0004450">
    <property type="term" value="F:isocitrate dehydrogenase (NADP+) activity"/>
    <property type="evidence" value="ECO:0007669"/>
    <property type="project" value="UniProtKB-UniRule"/>
</dbReference>
<evidence type="ECO:0000256" key="6">
    <source>
        <dbReference type="ARBA" id="ARBA00022435"/>
    </source>
</evidence>
<evidence type="ECO:0000256" key="12">
    <source>
        <dbReference type="ARBA" id="ARBA00023211"/>
    </source>
</evidence>
<accession>A0A1Y0IHG7</accession>
<sequence>MFEKYTAPTKGQKITIENGKLNVPNNPIIPFIEGDGTGPDIWNASVRVFEAAVEKAYKGEKKLEWFEVLAGEKAFNQTGEWLPNDTLTAFREFLVGIKGPLTTPVGGGIRSLNVALRQELDLFACVRPVRYFNGVPSPVKHPEQVDMVIFRENSEDIYAGIEYAEGTEEVKKVIKFLREEMGAKKIRFPETSGIGIKPVSQEGTERLVRAALDYTIAQNRKSLTLVHKGNIMKFTEGAFKNWGYEVAEREYADKVFTWAQYDRIKDAEGTEAANKAQSAAEAAGKIIVKDVIADAFLQQILTRPAEYDVIATLNLNGDYISDALAAQVGGIGIAPGANINYVTGHAVFEATHGTAPKYAGLDKVNPGSVILSGVMMLEFLGWQEAADMIVAALEKAIDQKTVTYDFARLMEGANEVKCSEFADALIKNL</sequence>
<dbReference type="PROSITE" id="PS00470">
    <property type="entry name" value="IDH_IMDH"/>
    <property type="match status" value="1"/>
</dbReference>
<feature type="modified residue" description="N6-succinyllysine" evidence="19">
    <location>
        <position position="98"/>
    </location>
</feature>
<dbReference type="NCBIfam" id="NF005425">
    <property type="entry name" value="PRK07006.1"/>
    <property type="match status" value="1"/>
</dbReference>
<evidence type="ECO:0000313" key="23">
    <source>
        <dbReference type="Proteomes" id="UP000195437"/>
    </source>
</evidence>
<feature type="binding site" evidence="16">
    <location>
        <position position="365"/>
    </location>
    <ligand>
        <name>NADP(+)</name>
        <dbReference type="ChEBI" id="CHEBI:58349"/>
    </ligand>
</feature>
<evidence type="ECO:0000256" key="5">
    <source>
        <dbReference type="ARBA" id="ARBA00019562"/>
    </source>
</evidence>
<evidence type="ECO:0000256" key="19">
    <source>
        <dbReference type="PIRSR" id="PIRSR604439-5"/>
    </source>
</evidence>
<evidence type="ECO:0000256" key="3">
    <source>
        <dbReference type="ARBA" id="ARBA00011738"/>
    </source>
</evidence>
<comment type="similarity">
    <text evidence="2">Belongs to the isocitrate and isopropylmalate dehydrogenases family.</text>
</comment>
<keyword evidence="11" id="KW-0560">Oxidoreductase</keyword>
<feature type="site" description="Critical for catalysis" evidence="18">
    <location>
        <position position="228"/>
    </location>
</feature>
<evidence type="ECO:0000256" key="15">
    <source>
        <dbReference type="PIRSR" id="PIRSR604439-1"/>
    </source>
</evidence>
<feature type="modified residue" description="N6-succinyllysine" evidence="19">
    <location>
        <position position="240"/>
    </location>
</feature>
<dbReference type="SUPFAM" id="SSF53659">
    <property type="entry name" value="Isocitrate/Isopropylmalate dehydrogenase-like"/>
    <property type="match status" value="1"/>
</dbReference>
<evidence type="ECO:0000256" key="20">
    <source>
        <dbReference type="RuleBase" id="RU004446"/>
    </source>
</evidence>
<evidence type="ECO:0000256" key="4">
    <source>
        <dbReference type="ARBA" id="ARBA00013013"/>
    </source>
</evidence>
<feature type="binding site" evidence="15">
    <location>
        <position position="113"/>
    </location>
    <ligand>
        <name>D-threo-isocitrate</name>
        <dbReference type="ChEBI" id="CHEBI:15562"/>
    </ligand>
</feature>
<dbReference type="EC" id="1.1.1.42" evidence="4 20"/>
<comment type="cofactor">
    <cofactor evidence="17">
        <name>Mg(2+)</name>
        <dbReference type="ChEBI" id="CHEBI:18420"/>
    </cofactor>
    <cofactor evidence="17">
        <name>Mn(2+)</name>
        <dbReference type="ChEBI" id="CHEBI:29035"/>
    </cofactor>
    <text evidence="17">Binds 1 Mg(2+) or Mn(2+) ion per subunit.</text>
</comment>
<keyword evidence="6 20" id="KW-0329">Glyoxylate bypass</keyword>
<protein>
    <recommendedName>
        <fullName evidence="5 20">Isocitrate dehydrogenase [NADP]</fullName>
        <ecNumber evidence="4 20">1.1.1.42</ecNumber>
    </recommendedName>
</protein>
<dbReference type="KEGG" id="tum:CBW65_00670"/>
<dbReference type="GO" id="GO:0006099">
    <property type="term" value="P:tricarboxylic acid cycle"/>
    <property type="evidence" value="ECO:0007669"/>
    <property type="project" value="UniProtKB-UniRule"/>
</dbReference>
<evidence type="ECO:0000256" key="10">
    <source>
        <dbReference type="ARBA" id="ARBA00022857"/>
    </source>
</evidence>
<comment type="function">
    <text evidence="14">Catalyzes the oxidative decarboxylation of isocitrate to 2-oxoglutarate and carbon dioxide with the concomitant reduction of NADP(+).</text>
</comment>
<gene>
    <name evidence="22" type="ORF">CBW65_00670</name>
</gene>
<evidence type="ECO:0000256" key="11">
    <source>
        <dbReference type="ARBA" id="ARBA00023002"/>
    </source>
</evidence>